<evidence type="ECO:0000256" key="9">
    <source>
        <dbReference type="ARBA" id="ARBA00023004"/>
    </source>
</evidence>
<reference evidence="15" key="1">
    <citation type="submission" date="2020-01" db="EMBL/GenBank/DDBJ databases">
        <title>Development of genomics and gene disruption for Polysphondylium violaceum indicates a role for the polyketide synthase stlB in stalk morphogenesis.</title>
        <authorList>
            <person name="Narita B."/>
            <person name="Kawabe Y."/>
            <person name="Kin K."/>
            <person name="Saito T."/>
            <person name="Gibbs R."/>
            <person name="Kuspa A."/>
            <person name="Muzny D."/>
            <person name="Queller D."/>
            <person name="Richards S."/>
            <person name="Strassman J."/>
            <person name="Sucgang R."/>
            <person name="Worley K."/>
            <person name="Schaap P."/>
        </authorList>
    </citation>
    <scope>NUCLEOTIDE SEQUENCE</scope>
    <source>
        <strain evidence="15">QSvi11</strain>
    </source>
</reference>
<comment type="cofactor">
    <cofactor evidence="1">
        <name>heme b</name>
        <dbReference type="ChEBI" id="CHEBI:60344"/>
    </cofactor>
</comment>
<dbReference type="AlphaFoldDB" id="A0A8J4Q147"/>
<evidence type="ECO:0000313" key="15">
    <source>
        <dbReference type="EMBL" id="KAF2077300.1"/>
    </source>
</evidence>
<dbReference type="GO" id="GO:0140575">
    <property type="term" value="F:transmembrane monodehydroascorbate reductase activity"/>
    <property type="evidence" value="ECO:0007669"/>
    <property type="project" value="InterPro"/>
</dbReference>
<feature type="domain" description="Cytochrome b561" evidence="14">
    <location>
        <begin position="166"/>
        <end position="357"/>
    </location>
</feature>
<feature type="transmembrane region" description="Helical" evidence="11">
    <location>
        <begin position="201"/>
        <end position="221"/>
    </location>
</feature>
<sequence>MKLLYTSIILICIACNFINADFSHQVTLDQNSNFRLSWDIVNNDFIVFRVEANVKTWIGIGWYCTGCTGSKMAMMNADFTIGQFNSSGFLSVHDMVNGQYEPGQPVDDTTRGGTYDILSSSGYQIDGYSVMIFSKKLNTGDTRDHSIDPSQPFNMLWAYGPVQNNNLDEHPRTQAGQVTIDLLGNENKVIVVDSGNNLLRWHGSFMLIAFGVLMPMAIFTARYLKSYTWWFPLHMFLQTFAFIFMIVAFGLVIKHLDGLPLKSGHGIIGLILVILTFIAMILGGVSHLLWKKDRKTTPLFPDIIHHYQGRLVFLLSVAVIITGIIKYNSVPISNPFVICFSILIGLYISIVVYLEVVEKLNPNSNSIPLDNMK</sequence>
<feature type="signal peptide" evidence="12">
    <location>
        <begin position="1"/>
        <end position="20"/>
    </location>
</feature>
<evidence type="ECO:0000256" key="11">
    <source>
        <dbReference type="SAM" id="Phobius"/>
    </source>
</evidence>
<evidence type="ECO:0000259" key="13">
    <source>
        <dbReference type="PROSITE" id="PS50836"/>
    </source>
</evidence>
<dbReference type="InterPro" id="IPR006593">
    <property type="entry name" value="Cyt_b561/ferric_Rdtase_TM"/>
</dbReference>
<dbReference type="PROSITE" id="PS50939">
    <property type="entry name" value="CYTOCHROME_B561"/>
    <property type="match status" value="1"/>
</dbReference>
<keyword evidence="12" id="KW-0732">Signal</keyword>
<evidence type="ECO:0000313" key="16">
    <source>
        <dbReference type="Proteomes" id="UP000695562"/>
    </source>
</evidence>
<dbReference type="GO" id="GO:0016020">
    <property type="term" value="C:membrane"/>
    <property type="evidence" value="ECO:0007669"/>
    <property type="project" value="UniProtKB-SubCell"/>
</dbReference>
<dbReference type="GO" id="GO:0020037">
    <property type="term" value="F:heme binding"/>
    <property type="evidence" value="ECO:0007669"/>
    <property type="project" value="TreeGrafter"/>
</dbReference>
<evidence type="ECO:0000256" key="12">
    <source>
        <dbReference type="SAM" id="SignalP"/>
    </source>
</evidence>
<evidence type="ECO:0000256" key="1">
    <source>
        <dbReference type="ARBA" id="ARBA00001970"/>
    </source>
</evidence>
<dbReference type="CDD" id="cd09631">
    <property type="entry name" value="DOMON_DOH"/>
    <property type="match status" value="1"/>
</dbReference>
<accession>A0A8J4Q147</accession>
<dbReference type="InterPro" id="IPR045266">
    <property type="entry name" value="DOH_DOMON"/>
</dbReference>
<feature type="transmembrane region" description="Helical" evidence="11">
    <location>
        <begin position="335"/>
        <end position="354"/>
    </location>
</feature>
<feature type="transmembrane region" description="Helical" evidence="11">
    <location>
        <begin position="311"/>
        <end position="329"/>
    </location>
</feature>
<comment type="caution">
    <text evidence="15">The sequence shown here is derived from an EMBL/GenBank/DDBJ whole genome shotgun (WGS) entry which is preliminary data.</text>
</comment>
<comment type="subcellular location">
    <subcellularLocation>
        <location evidence="2">Membrane</location>
        <topology evidence="2">Multi-pass membrane protein</topology>
    </subcellularLocation>
</comment>
<keyword evidence="10 11" id="KW-0472">Membrane</keyword>
<evidence type="ECO:0000256" key="8">
    <source>
        <dbReference type="ARBA" id="ARBA00022989"/>
    </source>
</evidence>
<dbReference type="CDD" id="cd08760">
    <property type="entry name" value="Cyt_b561_FRRS1_like"/>
    <property type="match status" value="1"/>
</dbReference>
<evidence type="ECO:0000256" key="3">
    <source>
        <dbReference type="ARBA" id="ARBA00022448"/>
    </source>
</evidence>
<dbReference type="Proteomes" id="UP000695562">
    <property type="component" value="Unassembled WGS sequence"/>
</dbReference>
<keyword evidence="7" id="KW-0249">Electron transport</keyword>
<feature type="transmembrane region" description="Helical" evidence="11">
    <location>
        <begin position="265"/>
        <end position="290"/>
    </location>
</feature>
<dbReference type="PANTHER" id="PTHR15422">
    <property type="entry name" value="OS05G0565100 PROTEIN"/>
    <property type="match status" value="1"/>
</dbReference>
<keyword evidence="5 11" id="KW-0812">Transmembrane</keyword>
<dbReference type="SMART" id="SM00665">
    <property type="entry name" value="B561"/>
    <property type="match status" value="1"/>
</dbReference>
<feature type="domain" description="DOMON" evidence="13">
    <location>
        <begin position="32"/>
        <end position="160"/>
    </location>
</feature>
<keyword evidence="6" id="KW-0479">Metal-binding</keyword>
<evidence type="ECO:0000256" key="5">
    <source>
        <dbReference type="ARBA" id="ARBA00022692"/>
    </source>
</evidence>
<keyword evidence="3" id="KW-0813">Transport</keyword>
<dbReference type="PANTHER" id="PTHR15422:SF24">
    <property type="entry name" value="DOMON RELATED DOMAIN-CONTAINING PROTEIN"/>
    <property type="match status" value="1"/>
</dbReference>
<dbReference type="Pfam" id="PF03188">
    <property type="entry name" value="Cytochrom_B561"/>
    <property type="match status" value="1"/>
</dbReference>
<dbReference type="SMART" id="SM00664">
    <property type="entry name" value="DoH"/>
    <property type="match status" value="1"/>
</dbReference>
<feature type="chain" id="PRO_5035240823" description="DOMON domain-containing protein" evidence="12">
    <location>
        <begin position="21"/>
        <end position="373"/>
    </location>
</feature>
<keyword evidence="16" id="KW-1185">Reference proteome</keyword>
<dbReference type="Gene3D" id="1.20.120.1770">
    <property type="match status" value="1"/>
</dbReference>
<dbReference type="Pfam" id="PF03351">
    <property type="entry name" value="DOMON"/>
    <property type="match status" value="1"/>
</dbReference>
<feature type="transmembrane region" description="Helical" evidence="11">
    <location>
        <begin position="233"/>
        <end position="253"/>
    </location>
</feature>
<keyword evidence="8 11" id="KW-1133">Transmembrane helix</keyword>
<organism evidence="15 16">
    <name type="scientific">Polysphondylium violaceum</name>
    <dbReference type="NCBI Taxonomy" id="133409"/>
    <lineage>
        <taxon>Eukaryota</taxon>
        <taxon>Amoebozoa</taxon>
        <taxon>Evosea</taxon>
        <taxon>Eumycetozoa</taxon>
        <taxon>Dictyostelia</taxon>
        <taxon>Dictyosteliales</taxon>
        <taxon>Dictyosteliaceae</taxon>
        <taxon>Polysphondylium</taxon>
    </lineage>
</organism>
<dbReference type="GO" id="GO:0046872">
    <property type="term" value="F:metal ion binding"/>
    <property type="evidence" value="ECO:0007669"/>
    <property type="project" value="UniProtKB-KW"/>
</dbReference>
<evidence type="ECO:0000256" key="10">
    <source>
        <dbReference type="ARBA" id="ARBA00023136"/>
    </source>
</evidence>
<evidence type="ECO:0000256" key="4">
    <source>
        <dbReference type="ARBA" id="ARBA00022617"/>
    </source>
</evidence>
<name>A0A8J4Q147_9MYCE</name>
<evidence type="ECO:0000256" key="2">
    <source>
        <dbReference type="ARBA" id="ARBA00004141"/>
    </source>
</evidence>
<dbReference type="PROSITE" id="PS50836">
    <property type="entry name" value="DOMON"/>
    <property type="match status" value="1"/>
</dbReference>
<dbReference type="OrthoDB" id="19261at2759"/>
<dbReference type="InterPro" id="IPR005018">
    <property type="entry name" value="DOMON_domain"/>
</dbReference>
<evidence type="ECO:0000259" key="14">
    <source>
        <dbReference type="PROSITE" id="PS50939"/>
    </source>
</evidence>
<proteinExistence type="predicted"/>
<protein>
    <recommendedName>
        <fullName evidence="17">DOMON domain-containing protein</fullName>
    </recommendedName>
</protein>
<evidence type="ECO:0008006" key="17">
    <source>
        <dbReference type="Google" id="ProtNLM"/>
    </source>
</evidence>
<keyword evidence="9" id="KW-0408">Iron</keyword>
<dbReference type="EMBL" id="AJWJ01000033">
    <property type="protein sequence ID" value="KAF2077300.1"/>
    <property type="molecule type" value="Genomic_DNA"/>
</dbReference>
<dbReference type="InterPro" id="IPR045150">
    <property type="entry name" value="CYB561D1/2"/>
</dbReference>
<keyword evidence="4" id="KW-0349">Heme</keyword>
<evidence type="ECO:0000256" key="6">
    <source>
        <dbReference type="ARBA" id="ARBA00022723"/>
    </source>
</evidence>
<gene>
    <name evidence="15" type="ORF">CYY_001425</name>
</gene>
<evidence type="ECO:0000256" key="7">
    <source>
        <dbReference type="ARBA" id="ARBA00022982"/>
    </source>
</evidence>